<sequence>MEPIVDVSYDCREFSVCIEDYPDIIEGIDNLVDHVQCNTHFEVDEEALRSELRQIIVQEVIELRDDCIIKRIR</sequence>
<gene>
    <name evidence="1" type="ORF">BCP8-2_055</name>
</gene>
<dbReference type="EMBL" id="KJ081346">
    <property type="protein sequence ID" value="AHJ87093.1"/>
    <property type="molecule type" value="Genomic_DNA"/>
</dbReference>
<dbReference type="RefSeq" id="YP_009149616.1">
    <property type="nucleotide sequence ID" value="NC_027355.1"/>
</dbReference>
<evidence type="ECO:0000313" key="1">
    <source>
        <dbReference type="EMBL" id="AHJ87093.1"/>
    </source>
</evidence>
<name>A0A0E3D9Q7_9CAUD</name>
<dbReference type="KEGG" id="vg:24723319"/>
<reference evidence="1 2" key="2">
    <citation type="journal article" date="2015" name="Arch. Virol.">
        <title>Complete genome sequence analysis and identification of putative metallo-beta-lactamase and SpoIIIE homologs in Bacillus cereus group phage BCP8-2, a new member of the proposed Bastille-like group.</title>
        <authorList>
            <person name="Asare P.T."/>
            <person name="Bandara N."/>
            <person name="Jeong T.Y."/>
            <person name="Ryu S."/>
            <person name="Klumpp J."/>
            <person name="Kim K.P."/>
        </authorList>
    </citation>
    <scope>NUCLEOTIDE SEQUENCE [LARGE SCALE GENOMIC DNA]</scope>
    <source>
        <strain evidence="1">BCP8-2</strain>
    </source>
</reference>
<organism evidence="1 2">
    <name type="scientific">Bacillus phage BCP8-2</name>
    <dbReference type="NCBI Taxonomy" id="1129192"/>
    <lineage>
        <taxon>Viruses</taxon>
        <taxon>Duplodnaviria</taxon>
        <taxon>Heunggongvirae</taxon>
        <taxon>Uroviricota</taxon>
        <taxon>Caudoviricetes</taxon>
        <taxon>Herelleviridae</taxon>
        <taxon>Bastillevirinae</taxon>
        <taxon>Caeruleovirus</taxon>
        <taxon>Caeruleovirus BCP82</taxon>
    </lineage>
</organism>
<dbReference type="GeneID" id="24723319"/>
<dbReference type="Proteomes" id="UP000033014">
    <property type="component" value="Segment"/>
</dbReference>
<keyword evidence="2" id="KW-1185">Reference proteome</keyword>
<proteinExistence type="predicted"/>
<accession>A0A0E3D9Q7</accession>
<protein>
    <submittedName>
        <fullName evidence="1">Uncharacterized protein</fullName>
    </submittedName>
</protein>
<reference evidence="2" key="1">
    <citation type="submission" date="2014-01" db="EMBL/GenBank/DDBJ databases">
        <title>Genomic and Proteomic Analysis of Broad Host Range Virulent Bacillus Group Phage BCP8-2 Leading To the Creation of New Genus within Myoviruses.</title>
        <authorList>
            <person name="Bandara N."/>
            <person name="Asare P.T."/>
            <person name="Kim K.P."/>
        </authorList>
    </citation>
    <scope>NUCLEOTIDE SEQUENCE [LARGE SCALE GENOMIC DNA]</scope>
</reference>
<evidence type="ECO:0000313" key="2">
    <source>
        <dbReference type="Proteomes" id="UP000033014"/>
    </source>
</evidence>